<evidence type="ECO:0000313" key="1">
    <source>
        <dbReference type="EMBL" id="MXU86124.1"/>
    </source>
</evidence>
<reference evidence="1" key="1">
    <citation type="submission" date="2019-12" db="EMBL/GenBank/DDBJ databases">
        <title>An insight into the sialome of adult female Ixodes ricinus ticks feeding for 6 days.</title>
        <authorList>
            <person name="Perner J."/>
            <person name="Ribeiro J.M.C."/>
        </authorList>
    </citation>
    <scope>NUCLEOTIDE SEQUENCE</scope>
    <source>
        <strain evidence="1">Semi-engorged</strain>
        <tissue evidence="1">Salivary glands</tissue>
    </source>
</reference>
<organism evidence="1">
    <name type="scientific">Ixodes ricinus</name>
    <name type="common">Common tick</name>
    <name type="synonym">Acarus ricinus</name>
    <dbReference type="NCBI Taxonomy" id="34613"/>
    <lineage>
        <taxon>Eukaryota</taxon>
        <taxon>Metazoa</taxon>
        <taxon>Ecdysozoa</taxon>
        <taxon>Arthropoda</taxon>
        <taxon>Chelicerata</taxon>
        <taxon>Arachnida</taxon>
        <taxon>Acari</taxon>
        <taxon>Parasitiformes</taxon>
        <taxon>Ixodida</taxon>
        <taxon>Ixodoidea</taxon>
        <taxon>Ixodidae</taxon>
        <taxon>Ixodinae</taxon>
        <taxon>Ixodes</taxon>
    </lineage>
</organism>
<protein>
    <submittedName>
        <fullName evidence="1">Uncharacterized protein</fullName>
    </submittedName>
</protein>
<name>A0A6B0UAW4_IXORI</name>
<dbReference type="AlphaFoldDB" id="A0A6B0UAW4"/>
<proteinExistence type="predicted"/>
<accession>A0A6B0UAW4</accession>
<dbReference type="EMBL" id="GIFC01004041">
    <property type="protein sequence ID" value="MXU86124.1"/>
    <property type="molecule type" value="Transcribed_RNA"/>
</dbReference>
<sequence>MLGIVLRRFIAFLAAVAVQVCVLWGAAAVILAVHRFITSACALSGASFGLWKLLINLCFCCTSNEDESVTFWDRGGLPKECKYHVANSG</sequence>